<evidence type="ECO:0000313" key="1">
    <source>
        <dbReference type="EMBL" id="KAL3580955.1"/>
    </source>
</evidence>
<comment type="caution">
    <text evidence="1">The sequence shown here is derived from an EMBL/GenBank/DDBJ whole genome shotgun (WGS) entry which is preliminary data.</text>
</comment>
<gene>
    <name evidence="1" type="ORF">D5086_018790</name>
</gene>
<protein>
    <submittedName>
        <fullName evidence="1">Uncharacterized protein</fullName>
    </submittedName>
</protein>
<proteinExistence type="predicted"/>
<dbReference type="EMBL" id="RCHU02000009">
    <property type="protein sequence ID" value="KAL3580955.1"/>
    <property type="molecule type" value="Genomic_DNA"/>
</dbReference>
<keyword evidence="2" id="KW-1185">Reference proteome</keyword>
<organism evidence="1 2">
    <name type="scientific">Populus alba</name>
    <name type="common">White poplar</name>
    <dbReference type="NCBI Taxonomy" id="43335"/>
    <lineage>
        <taxon>Eukaryota</taxon>
        <taxon>Viridiplantae</taxon>
        <taxon>Streptophyta</taxon>
        <taxon>Embryophyta</taxon>
        <taxon>Tracheophyta</taxon>
        <taxon>Spermatophyta</taxon>
        <taxon>Magnoliopsida</taxon>
        <taxon>eudicotyledons</taxon>
        <taxon>Gunneridae</taxon>
        <taxon>Pentapetalae</taxon>
        <taxon>rosids</taxon>
        <taxon>fabids</taxon>
        <taxon>Malpighiales</taxon>
        <taxon>Salicaceae</taxon>
        <taxon>Saliceae</taxon>
        <taxon>Populus</taxon>
    </lineage>
</organism>
<dbReference type="Proteomes" id="UP000309997">
    <property type="component" value="Unassembled WGS sequence"/>
</dbReference>
<reference evidence="1 2" key="1">
    <citation type="journal article" date="2024" name="Plant Biotechnol. J.">
        <title>Genome and CRISPR/Cas9 system of a widespread forest tree (Populus alba) in the world.</title>
        <authorList>
            <person name="Liu Y.J."/>
            <person name="Jiang P.F."/>
            <person name="Han X.M."/>
            <person name="Li X.Y."/>
            <person name="Wang H.M."/>
            <person name="Wang Y.J."/>
            <person name="Wang X.X."/>
            <person name="Zeng Q.Y."/>
        </authorList>
    </citation>
    <scope>NUCLEOTIDE SEQUENCE [LARGE SCALE GENOMIC DNA]</scope>
    <source>
        <strain evidence="2">cv. PAL-ZL1</strain>
    </source>
</reference>
<evidence type="ECO:0000313" key="2">
    <source>
        <dbReference type="Proteomes" id="UP000309997"/>
    </source>
</evidence>
<accession>A0ACC4BQS8</accession>
<sequence length="586" mass="64162">MFNGMMDPELIKIAQEQMSRMTPADIARIQQQVMSNPELVKMASEGMRNMRPEDLKQAAEQLKHTRPEEMAEIGEKMINASPEEIAAMRARADAQATYEMNAAQMLKRQVNTNLKLDDFLFVSFHYAKQNLKGIPSSKGRTLLLACSLNLMSCYLKTKQYDECIKEGSEVLGYDAKNVKALYRRGQAYRELGQLEVAVSDLRKAHEVSPDDETIADILRNAEERLAQEGGYHAPRGVIIEEITEEAETVSENLKSSSARESVDTSKSGREGRGGSSASNPEALEALKDDPEAMRSFQNFISNANPETLAALSGAKAGEVSPEMFKTASNMIGKMPPEELQKMLQMASSFQGENPLTAGSSDSGFNGFGPGAVPPNVMPDMLKTASDMMSKMPSEELQKMFEMASSLRGNGSASAAAAALNTDGPSLGARLKPTETRETFAVNGNNGISETSSPGDFLSSSRNAPPSSFPASTSDMQEQMRNQMKDPAMRQMFTSMMKNLSPEMMANMSEQFGIKLSQEDAAKAQQAMSSLSPEDLDKMMRWADRIQRGAEGAKKAKNWLLGRPGMILAICMLILAVILRWLGFIGR</sequence>
<name>A0ACC4BQS8_POPAL</name>